<dbReference type="AlphaFoldDB" id="I6ZL19"/>
<dbReference type="Pfam" id="PF01722">
    <property type="entry name" value="BolA"/>
    <property type="match status" value="1"/>
</dbReference>
<dbReference type="SUPFAM" id="SSF82657">
    <property type="entry name" value="BolA-like"/>
    <property type="match status" value="1"/>
</dbReference>
<dbReference type="GO" id="GO:0016226">
    <property type="term" value="P:iron-sulfur cluster assembly"/>
    <property type="evidence" value="ECO:0007669"/>
    <property type="project" value="TreeGrafter"/>
</dbReference>
<dbReference type="InterPro" id="IPR036065">
    <property type="entry name" value="BolA-like_sf"/>
</dbReference>
<organism evidence="2 3">
    <name type="scientific">Encephalitozoon romaleae (strain SJ-2008)</name>
    <name type="common">Microsporidian parasite</name>
    <dbReference type="NCBI Taxonomy" id="1178016"/>
    <lineage>
        <taxon>Eukaryota</taxon>
        <taxon>Fungi</taxon>
        <taxon>Fungi incertae sedis</taxon>
        <taxon>Microsporidia</taxon>
        <taxon>Unikaryonidae</taxon>
        <taxon>Encephalitozoon</taxon>
    </lineage>
</organism>
<comment type="similarity">
    <text evidence="1">Belongs to the BolA/IbaG family.</text>
</comment>
<dbReference type="PANTHER" id="PTHR46230:SF3">
    <property type="entry name" value="SUFE-LIKE PROTEIN 1, CHLOROPLASTIC_MITOCHONDRIAL"/>
    <property type="match status" value="1"/>
</dbReference>
<accession>I6ZL19</accession>
<dbReference type="EMBL" id="CP003530">
    <property type="protein sequence ID" value="AFN84018.1"/>
    <property type="molecule type" value="Genomic_DNA"/>
</dbReference>
<dbReference type="PIRSF" id="PIRSF003113">
    <property type="entry name" value="BolA"/>
    <property type="match status" value="1"/>
</dbReference>
<dbReference type="VEuPathDB" id="MicrosporidiaDB:EROM_110360"/>
<dbReference type="PANTHER" id="PTHR46230">
    <property type="match status" value="1"/>
</dbReference>
<keyword evidence="3" id="KW-1185">Reference proteome</keyword>
<gene>
    <name evidence="2" type="ordered locus">EROM_110360</name>
</gene>
<dbReference type="OrthoDB" id="411584at2759"/>
<dbReference type="Gene3D" id="3.30.300.90">
    <property type="entry name" value="BolA-like"/>
    <property type="match status" value="1"/>
</dbReference>
<evidence type="ECO:0000313" key="2">
    <source>
        <dbReference type="EMBL" id="AFN84018.1"/>
    </source>
</evidence>
<dbReference type="InterPro" id="IPR002634">
    <property type="entry name" value="BolA"/>
</dbReference>
<name>I6ZL19_ENCRO</name>
<protein>
    <submittedName>
        <fullName evidence="2">BolA-like protein</fullName>
    </submittedName>
</protein>
<dbReference type="HOGENOM" id="CLU_109462_2_1_1"/>
<evidence type="ECO:0000313" key="3">
    <source>
        <dbReference type="Proteomes" id="UP000010094"/>
    </source>
</evidence>
<sequence>MKGGLEAKMFNALKNEFCPTRLEVKNTSCDHTGHRIIEQEEGLETHFHVRVRSAMFNGMKFTDRHRLVYKTLEFAFSLGLHAIEIDCDSDSQE</sequence>
<dbReference type="GeneID" id="20564635"/>
<dbReference type="RefSeq" id="XP_009265515.1">
    <property type="nucleotide sequence ID" value="XM_009267240.1"/>
</dbReference>
<evidence type="ECO:0000256" key="1">
    <source>
        <dbReference type="RuleBase" id="RU003860"/>
    </source>
</evidence>
<dbReference type="Proteomes" id="UP000010094">
    <property type="component" value="Chromosome XI"/>
</dbReference>
<dbReference type="KEGG" id="ero:EROM_110360"/>
<reference evidence="2 3" key="1">
    <citation type="journal article" date="2012" name="Proc. Natl. Acad. Sci. U.S.A.">
        <title>Gain and loss of multiple functionally related, horizontally transferred genes in the reduced genomes of two microsporidian parasites.</title>
        <authorList>
            <person name="Pombert J.-F."/>
            <person name="Selman M."/>
            <person name="Burki F."/>
            <person name="Bardell F.T."/>
            <person name="Farinelli L."/>
            <person name="Solter L.F."/>
            <person name="Whitman D.W."/>
            <person name="Weiss L.M."/>
            <person name="Corradi N."/>
            <person name="Keeling P.J."/>
        </authorList>
    </citation>
    <scope>NUCLEOTIDE SEQUENCE [LARGE SCALE GENOMIC DNA]</scope>
    <source>
        <strain evidence="2 3">SJ-2008</strain>
    </source>
</reference>
<proteinExistence type="inferred from homology"/>